<dbReference type="SUPFAM" id="SSF49464">
    <property type="entry name" value="Carboxypeptidase regulatory domain-like"/>
    <property type="match status" value="1"/>
</dbReference>
<keyword evidence="1" id="KW-0732">Signal</keyword>
<keyword evidence="3" id="KW-1185">Reference proteome</keyword>
<dbReference type="AlphaFoldDB" id="A0A2T3HLT4"/>
<dbReference type="Gene3D" id="2.60.40.1930">
    <property type="match status" value="1"/>
</dbReference>
<dbReference type="Proteomes" id="UP000240912">
    <property type="component" value="Unassembled WGS sequence"/>
</dbReference>
<organism evidence="2 3">
    <name type="scientific">Pedobacter yulinensis</name>
    <dbReference type="NCBI Taxonomy" id="2126353"/>
    <lineage>
        <taxon>Bacteria</taxon>
        <taxon>Pseudomonadati</taxon>
        <taxon>Bacteroidota</taxon>
        <taxon>Sphingobacteriia</taxon>
        <taxon>Sphingobacteriales</taxon>
        <taxon>Sphingobacteriaceae</taxon>
        <taxon>Pedobacter</taxon>
    </lineage>
</organism>
<evidence type="ECO:0000256" key="1">
    <source>
        <dbReference type="SAM" id="SignalP"/>
    </source>
</evidence>
<evidence type="ECO:0000313" key="3">
    <source>
        <dbReference type="Proteomes" id="UP000240912"/>
    </source>
</evidence>
<dbReference type="OrthoDB" id="609485at2"/>
<evidence type="ECO:0008006" key="4">
    <source>
        <dbReference type="Google" id="ProtNLM"/>
    </source>
</evidence>
<proteinExistence type="predicted"/>
<feature type="signal peptide" evidence="1">
    <location>
        <begin position="1"/>
        <end position="20"/>
    </location>
</feature>
<protein>
    <recommendedName>
        <fullName evidence="4">Macroglobulin domain-containing protein</fullName>
    </recommendedName>
</protein>
<accession>A0A2T3HLT4</accession>
<evidence type="ECO:0000313" key="2">
    <source>
        <dbReference type="EMBL" id="PST83397.1"/>
    </source>
</evidence>
<gene>
    <name evidence="2" type="ORF">C7T94_12550</name>
</gene>
<comment type="caution">
    <text evidence="2">The sequence shown here is derived from an EMBL/GenBank/DDBJ whole genome shotgun (WGS) entry which is preliminary data.</text>
</comment>
<dbReference type="RefSeq" id="WP_107215658.1">
    <property type="nucleotide sequence ID" value="NZ_KZ686269.1"/>
</dbReference>
<feature type="chain" id="PRO_5015619557" description="Macroglobulin domain-containing protein" evidence="1">
    <location>
        <begin position="21"/>
        <end position="932"/>
    </location>
</feature>
<name>A0A2T3HLT4_9SPHI</name>
<sequence>MSRSCAILLTFVLFSLQVAAQSGARQEVNTLIDSLQAHTRRTAPERLYIHTDRDGYLAADTIWFKAYLFNGSLLGPSEQSRIMYVELISDSNAVVARQMIPVAYGLAGGTIVLPDKLTQGTYLLRGYTNWMRNQGTAHFFSKELFIGTPAAGDWLLHYKPRFASAPGARQVRLDLRFRQLDETLVGLREMKLAVSQGKKNLVRTNTETGLDGDAYVDFELPESNVKPDLVLSVQDRRKTGNQQTIRLPLIFNRAEHRDIQFLPEGGNLVAGLPVLVAFKSLHEDGTGAHVGGQVINQEGKTIVEFVSEHLGMGAFRFTPEPGSTYKARIILPGGGSKDYPLPAVKPSGIILSVFNDLANDSCLVRVLAAGTATPTGQRYFLVGHSRGIVAFAAAIGLSQSFATLKISKKAFPSGVARITLLDANRQPLAERAFYVDHQDALRVKIVPSKTQYALRDSVNLTLQVTDAGGKPVRGSFSLSVTANSQVRSDSLRNDNMTRSVLLHAELKGNVEQPAYYEGAAGSPRKWRHLDLLLLTQAWVKFDIAAAFRPPAVPAYAAEKEFVVSGTVTNAFNKPVPGAPLALFSKKPVTVLDTVADARGRFMFTGLVPVDTAIYFIQAKNRRGKSFNVGLEVDIIPPPALPAPVLRRLPWFANIDTASLVKSQQQVALRREQESATGIRLQEVIIRGKKLVPDSKNVNGPGAADVIFDEADMIKAGRTTLGDLLRSQLKNFGERTSKTGERFHTVNFVPMHLIIDGKDVDFFLPPGTPRYEYFRQLLDYFSAEEIKGIEVMYSGKYQMGYTSRYLHPMAVFYEHSFVEVTTRSGHGPMMRKSIGTLVHRPLPFTLPKTFYTPRYRPGAKADGSDMRATIHWEPNLTTDSAGIARIGFFTADKAGTYVINVQGTDLAGSLGFGRADLHVRRTNANEPEAATGL</sequence>
<reference evidence="2 3" key="1">
    <citation type="submission" date="2018-03" db="EMBL/GenBank/DDBJ databases">
        <authorList>
            <person name="Keele B.F."/>
        </authorList>
    </citation>
    <scope>NUCLEOTIDE SEQUENCE [LARGE SCALE GENOMIC DNA]</scope>
    <source>
        <strain evidence="2 3">YL28-9</strain>
    </source>
</reference>
<dbReference type="InterPro" id="IPR008969">
    <property type="entry name" value="CarboxyPept-like_regulatory"/>
</dbReference>
<dbReference type="EMBL" id="PYLS01000005">
    <property type="protein sequence ID" value="PST83397.1"/>
    <property type="molecule type" value="Genomic_DNA"/>
</dbReference>